<dbReference type="InterPro" id="IPR051082">
    <property type="entry name" value="Pentapeptide-BTB/POZ_domain"/>
</dbReference>
<evidence type="ECO:0000313" key="2">
    <source>
        <dbReference type="Proteomes" id="UP000318521"/>
    </source>
</evidence>
<dbReference type="PANTHER" id="PTHR14136:SF17">
    <property type="entry name" value="BTB_POZ DOMAIN-CONTAINING PROTEIN KCTD9"/>
    <property type="match status" value="1"/>
</dbReference>
<keyword evidence="2" id="KW-1185">Reference proteome</keyword>
<sequence>MSNSAHKQINNTLLSDCSQCFGLCCVALPYARSADFPVDKAAGTACQNLQANYQCRIHTALQEHGYKGCTVYECFGAGQKVSQFTYEGVSWRDQPETAEEMFAVFPIMQQLHEILYYLDEALLRKEAKSLHQELQQAYEEIKGCTLLPPSALLKLDVSSLRSDISVLLRLVGEFVGQKRPNRNQFKSVDFVGADCRKQDLRGANLRGALMIAADLRGVNLRSAELLGADLRDTNISRADLRDTIFLTQAQVNAARGNSKTKLPGHVQRPKHWPE</sequence>
<dbReference type="InterPro" id="IPR001646">
    <property type="entry name" value="5peptide_repeat"/>
</dbReference>
<dbReference type="SUPFAM" id="SSF141571">
    <property type="entry name" value="Pentapeptide repeat-like"/>
    <property type="match status" value="1"/>
</dbReference>
<name>A0A554A4K9_9BACI</name>
<reference evidence="1 2" key="1">
    <citation type="submission" date="2019-07" db="EMBL/GenBank/DDBJ databases">
        <authorList>
            <person name="Park Y.J."/>
            <person name="Jeong S.E."/>
            <person name="Jung H.S."/>
        </authorList>
    </citation>
    <scope>NUCLEOTIDE SEQUENCE [LARGE SCALE GENOMIC DNA]</scope>
    <source>
        <strain evidence="2">P16(2019)</strain>
    </source>
</reference>
<proteinExistence type="predicted"/>
<protein>
    <submittedName>
        <fullName evidence="1">Pentapeptide repeat-containing protein</fullName>
    </submittedName>
</protein>
<evidence type="ECO:0000313" key="1">
    <source>
        <dbReference type="EMBL" id="TSB48618.1"/>
    </source>
</evidence>
<dbReference type="Pfam" id="PF00805">
    <property type="entry name" value="Pentapeptide"/>
    <property type="match status" value="1"/>
</dbReference>
<gene>
    <name evidence="1" type="ORF">FN960_01515</name>
</gene>
<organism evidence="1 2">
    <name type="scientific">Alkalicoccobacillus porphyridii</name>
    <dbReference type="NCBI Taxonomy" id="2597270"/>
    <lineage>
        <taxon>Bacteria</taxon>
        <taxon>Bacillati</taxon>
        <taxon>Bacillota</taxon>
        <taxon>Bacilli</taxon>
        <taxon>Bacillales</taxon>
        <taxon>Bacillaceae</taxon>
        <taxon>Alkalicoccobacillus</taxon>
    </lineage>
</organism>
<dbReference type="EMBL" id="VLXZ01000001">
    <property type="protein sequence ID" value="TSB48618.1"/>
    <property type="molecule type" value="Genomic_DNA"/>
</dbReference>
<dbReference type="Gene3D" id="2.160.20.80">
    <property type="entry name" value="E3 ubiquitin-protein ligase SopA"/>
    <property type="match status" value="1"/>
</dbReference>
<dbReference type="PANTHER" id="PTHR14136">
    <property type="entry name" value="BTB_POZ DOMAIN-CONTAINING PROTEIN KCTD9"/>
    <property type="match status" value="1"/>
</dbReference>
<accession>A0A554A4K9</accession>
<dbReference type="Proteomes" id="UP000318521">
    <property type="component" value="Unassembled WGS sequence"/>
</dbReference>
<dbReference type="AlphaFoldDB" id="A0A554A4K9"/>
<dbReference type="OrthoDB" id="154708at2"/>
<comment type="caution">
    <text evidence="1">The sequence shown here is derived from an EMBL/GenBank/DDBJ whole genome shotgun (WGS) entry which is preliminary data.</text>
</comment>